<dbReference type="OrthoDB" id="593744at2759"/>
<evidence type="ECO:0000313" key="3">
    <source>
        <dbReference type="Proteomes" id="UP000236161"/>
    </source>
</evidence>
<dbReference type="AlphaFoldDB" id="A0A2H9ZVI8"/>
<name>A0A2H9ZVI8_9ASPA</name>
<keyword evidence="1" id="KW-0812">Transmembrane</keyword>
<dbReference type="STRING" id="1088818.A0A2H9ZVI8"/>
<dbReference type="EMBL" id="KZ453531">
    <property type="protein sequence ID" value="PKA47325.1"/>
    <property type="molecule type" value="Genomic_DNA"/>
</dbReference>
<keyword evidence="1" id="KW-1133">Transmembrane helix</keyword>
<dbReference type="Proteomes" id="UP000236161">
    <property type="component" value="Unassembled WGS sequence"/>
</dbReference>
<keyword evidence="1" id="KW-0472">Membrane</keyword>
<evidence type="ECO:0000313" key="2">
    <source>
        <dbReference type="EMBL" id="PKA47325.1"/>
    </source>
</evidence>
<reference evidence="2 3" key="1">
    <citation type="journal article" date="2017" name="Nature">
        <title>The Apostasia genome and the evolution of orchids.</title>
        <authorList>
            <person name="Zhang G.Q."/>
            <person name="Liu K.W."/>
            <person name="Li Z."/>
            <person name="Lohaus R."/>
            <person name="Hsiao Y.Y."/>
            <person name="Niu S.C."/>
            <person name="Wang J.Y."/>
            <person name="Lin Y.C."/>
            <person name="Xu Q."/>
            <person name="Chen L.J."/>
            <person name="Yoshida K."/>
            <person name="Fujiwara S."/>
            <person name="Wang Z.W."/>
            <person name="Zhang Y.Q."/>
            <person name="Mitsuda N."/>
            <person name="Wang M."/>
            <person name="Liu G.H."/>
            <person name="Pecoraro L."/>
            <person name="Huang H.X."/>
            <person name="Xiao X.J."/>
            <person name="Lin M."/>
            <person name="Wu X.Y."/>
            <person name="Wu W.L."/>
            <person name="Chen Y.Y."/>
            <person name="Chang S.B."/>
            <person name="Sakamoto S."/>
            <person name="Ohme-Takagi M."/>
            <person name="Yagi M."/>
            <person name="Zeng S.J."/>
            <person name="Shen C.Y."/>
            <person name="Yeh C.M."/>
            <person name="Luo Y.B."/>
            <person name="Tsai W.C."/>
            <person name="Van de Peer Y."/>
            <person name="Liu Z.J."/>
        </authorList>
    </citation>
    <scope>NUCLEOTIDE SEQUENCE [LARGE SCALE GENOMIC DNA]</scope>
    <source>
        <strain evidence="3">cv. Shenzhen</strain>
        <tissue evidence="2">Stem</tissue>
    </source>
</reference>
<protein>
    <submittedName>
        <fullName evidence="2">Serine/threonine-protein phosphatase 7 long form like</fullName>
    </submittedName>
</protein>
<proteinExistence type="predicted"/>
<sequence length="85" mass="9766">MLEYFLVSYTSGCEIHLQWLTLLEDYKLFRGLSLGAAVLAQLSTIVGCLHLLQIWAWERLHIDRLSRQLPAHQLIQRPLGIGNSH</sequence>
<evidence type="ECO:0000256" key="1">
    <source>
        <dbReference type="SAM" id="Phobius"/>
    </source>
</evidence>
<keyword evidence="3" id="KW-1185">Reference proteome</keyword>
<accession>A0A2H9ZVI8</accession>
<gene>
    <name evidence="2" type="ORF">AXF42_Ash017270</name>
</gene>
<organism evidence="2 3">
    <name type="scientific">Apostasia shenzhenica</name>
    <dbReference type="NCBI Taxonomy" id="1088818"/>
    <lineage>
        <taxon>Eukaryota</taxon>
        <taxon>Viridiplantae</taxon>
        <taxon>Streptophyta</taxon>
        <taxon>Embryophyta</taxon>
        <taxon>Tracheophyta</taxon>
        <taxon>Spermatophyta</taxon>
        <taxon>Magnoliopsida</taxon>
        <taxon>Liliopsida</taxon>
        <taxon>Asparagales</taxon>
        <taxon>Orchidaceae</taxon>
        <taxon>Apostasioideae</taxon>
        <taxon>Apostasia</taxon>
    </lineage>
</organism>
<feature type="transmembrane region" description="Helical" evidence="1">
    <location>
        <begin position="32"/>
        <end position="57"/>
    </location>
</feature>